<dbReference type="CDD" id="cd06225">
    <property type="entry name" value="HAMP"/>
    <property type="match status" value="1"/>
</dbReference>
<dbReference type="CDD" id="cd12913">
    <property type="entry name" value="PDC1_MCP_like"/>
    <property type="match status" value="1"/>
</dbReference>
<dbReference type="PROSITE" id="PS50885">
    <property type="entry name" value="HAMP"/>
    <property type="match status" value="1"/>
</dbReference>
<dbReference type="Pfam" id="PF00672">
    <property type="entry name" value="HAMP"/>
    <property type="match status" value="1"/>
</dbReference>
<evidence type="ECO:0000256" key="4">
    <source>
        <dbReference type="ARBA" id="ARBA00022801"/>
    </source>
</evidence>
<dbReference type="InterPro" id="IPR001932">
    <property type="entry name" value="PPM-type_phosphatase-like_dom"/>
</dbReference>
<dbReference type="SMART" id="SM00331">
    <property type="entry name" value="PP2C_SIG"/>
    <property type="match status" value="1"/>
</dbReference>
<evidence type="ECO:0000259" key="8">
    <source>
        <dbReference type="PROSITE" id="PS50885"/>
    </source>
</evidence>
<comment type="caution">
    <text evidence="9">The sequence shown here is derived from an EMBL/GenBank/DDBJ whole genome shotgun (WGS) entry which is preliminary data.</text>
</comment>
<dbReference type="InterPro" id="IPR036457">
    <property type="entry name" value="PPM-type-like_dom_sf"/>
</dbReference>
<dbReference type="Pfam" id="PF02743">
    <property type="entry name" value="dCache_1"/>
    <property type="match status" value="1"/>
</dbReference>
<evidence type="ECO:0000313" key="10">
    <source>
        <dbReference type="Proteomes" id="UP001254848"/>
    </source>
</evidence>
<keyword evidence="6 7" id="KW-0472">Membrane</keyword>
<feature type="domain" description="HAMP" evidence="8">
    <location>
        <begin position="331"/>
        <end position="384"/>
    </location>
</feature>
<dbReference type="SMART" id="SM00304">
    <property type="entry name" value="HAMP"/>
    <property type="match status" value="1"/>
</dbReference>
<evidence type="ECO:0000256" key="5">
    <source>
        <dbReference type="ARBA" id="ARBA00022989"/>
    </source>
</evidence>
<protein>
    <submittedName>
        <fullName evidence="9">SpoIIE family protein phosphatase</fullName>
    </submittedName>
</protein>
<reference evidence="9 10" key="1">
    <citation type="submission" date="2023-07" db="EMBL/GenBank/DDBJ databases">
        <title>The novel representative of Negativicutes class, Anaeroselena agilis gen. nov. sp. nov.</title>
        <authorList>
            <person name="Prokofeva M.I."/>
            <person name="Elcheninov A.G."/>
            <person name="Klyukina A."/>
            <person name="Kublanov I.V."/>
            <person name="Frolov E.N."/>
            <person name="Podosokorskaya O.A."/>
        </authorList>
    </citation>
    <scope>NUCLEOTIDE SEQUENCE [LARGE SCALE GENOMIC DNA]</scope>
    <source>
        <strain evidence="9 10">4137-cl</strain>
    </source>
</reference>
<dbReference type="SUPFAM" id="SSF158472">
    <property type="entry name" value="HAMP domain-like"/>
    <property type="match status" value="1"/>
</dbReference>
<keyword evidence="5 7" id="KW-1133">Transmembrane helix</keyword>
<evidence type="ECO:0000313" key="9">
    <source>
        <dbReference type="EMBL" id="MDT8899865.1"/>
    </source>
</evidence>
<evidence type="ECO:0000256" key="2">
    <source>
        <dbReference type="ARBA" id="ARBA00022475"/>
    </source>
</evidence>
<dbReference type="Gene3D" id="3.30.450.20">
    <property type="entry name" value="PAS domain"/>
    <property type="match status" value="2"/>
</dbReference>
<evidence type="ECO:0000256" key="7">
    <source>
        <dbReference type="SAM" id="Phobius"/>
    </source>
</evidence>
<proteinExistence type="predicted"/>
<feature type="transmembrane region" description="Helical" evidence="7">
    <location>
        <begin position="312"/>
        <end position="330"/>
    </location>
</feature>
<keyword evidence="10" id="KW-1185">Reference proteome</keyword>
<keyword evidence="2" id="KW-1003">Cell membrane</keyword>
<organism evidence="9 10">
    <name type="scientific">Anaeroselena agilis</name>
    <dbReference type="NCBI Taxonomy" id="3063788"/>
    <lineage>
        <taxon>Bacteria</taxon>
        <taxon>Bacillati</taxon>
        <taxon>Bacillota</taxon>
        <taxon>Negativicutes</taxon>
        <taxon>Acetonemataceae</taxon>
        <taxon>Anaeroselena</taxon>
    </lineage>
</organism>
<name>A0ABU3NSR6_9FIRM</name>
<dbReference type="SUPFAM" id="SSF81606">
    <property type="entry name" value="PP2C-like"/>
    <property type="match status" value="1"/>
</dbReference>
<dbReference type="InterPro" id="IPR033479">
    <property type="entry name" value="dCache_1"/>
</dbReference>
<sequence>MFHNMSIRWRLFASVLAAAALILATVIGYGYLEARHMLEEELEAKAWQLSNATANRILTVETTVEKVAGGLAAATVMSPDAQDGLYPLLERLLADNEEISGIAVAWEPAYMARAGGGVSPSVYRVGNRVARGNLAAGGANYTVTDWYALPRNLLLPCWSEPHSAGSGNDTLMVTYSVPLYAQTGKNSFIGVVKCDVSLEWLHELLLSLPLEQNGYAFLLSRNGTYVAHPQKNFILKENIFSRAEEQGNPLLRKLGREMVKGRSGYIRYDNIVSDEKGWLLYQPISSTGWVLGVFFPQEAMTAKVIELSRKEAAIGLIGFLLLLPVMLFIARSITRPLLKLDKAARTLATGDLDAPLPELRGKDEVARLAESFTTMRNELKVHLAMLEQTAANRERIESELRIARDIQMDLVPKTFPPFPNRREFELYAVMNPARQVGGDFYDFFMPDDEHICVAIGDVSGKGVPAALFMAVTRTLLRAFLQNGDSPGEALRHLNDDLAQNNDYCMFVTVFCLVVHLPSGRCRFANGGHNLPCVLRADGSSEYLPKTQGAALGVMEGLQIAESEAFLAPGDTAFFYTDGVTEAMNCRGELFGDDRMTKELATHRSLSCKDLLGAVAGAVAAHADGAEQSDDITMLAFRYFGQR</sequence>
<comment type="subcellular location">
    <subcellularLocation>
        <location evidence="1">Cell membrane</location>
        <topology evidence="1">Multi-pass membrane protein</topology>
    </subcellularLocation>
</comment>
<dbReference type="RefSeq" id="WP_413778432.1">
    <property type="nucleotide sequence ID" value="NZ_JAUOZS010000001.1"/>
</dbReference>
<dbReference type="InterPro" id="IPR052016">
    <property type="entry name" value="Bact_Sigma-Reg"/>
</dbReference>
<gene>
    <name evidence="9" type="ORF">Q4T40_01195</name>
</gene>
<accession>A0ABU3NSR6</accession>
<dbReference type="PANTHER" id="PTHR43156:SF2">
    <property type="entry name" value="STAGE II SPORULATION PROTEIN E"/>
    <property type="match status" value="1"/>
</dbReference>
<evidence type="ECO:0000256" key="1">
    <source>
        <dbReference type="ARBA" id="ARBA00004651"/>
    </source>
</evidence>
<evidence type="ECO:0000256" key="3">
    <source>
        <dbReference type="ARBA" id="ARBA00022692"/>
    </source>
</evidence>
<dbReference type="Proteomes" id="UP001254848">
    <property type="component" value="Unassembled WGS sequence"/>
</dbReference>
<dbReference type="InterPro" id="IPR003660">
    <property type="entry name" value="HAMP_dom"/>
</dbReference>
<evidence type="ECO:0000256" key="6">
    <source>
        <dbReference type="ARBA" id="ARBA00023136"/>
    </source>
</evidence>
<keyword evidence="3 7" id="KW-0812">Transmembrane</keyword>
<dbReference type="PANTHER" id="PTHR43156">
    <property type="entry name" value="STAGE II SPORULATION PROTEIN E-RELATED"/>
    <property type="match status" value="1"/>
</dbReference>
<dbReference type="Gene3D" id="6.10.340.10">
    <property type="match status" value="1"/>
</dbReference>
<dbReference type="CDD" id="cd12912">
    <property type="entry name" value="PDC2_MCP_like"/>
    <property type="match status" value="1"/>
</dbReference>
<dbReference type="Pfam" id="PF07228">
    <property type="entry name" value="SpoIIE"/>
    <property type="match status" value="1"/>
</dbReference>
<dbReference type="Gene3D" id="3.60.40.10">
    <property type="entry name" value="PPM-type phosphatase domain"/>
    <property type="match status" value="1"/>
</dbReference>
<keyword evidence="4" id="KW-0378">Hydrolase</keyword>
<dbReference type="EMBL" id="JAUOZS010000001">
    <property type="protein sequence ID" value="MDT8899865.1"/>
    <property type="molecule type" value="Genomic_DNA"/>
</dbReference>